<keyword evidence="1" id="KW-0812">Transmembrane</keyword>
<evidence type="ECO:0000313" key="3">
    <source>
        <dbReference type="Proteomes" id="UP000823736"/>
    </source>
</evidence>
<sequence>MVAETIPRADADSIPFRRITRYALYALVIVAAGRVAAAIAVGAVDLVVTALWLVFEGLISPELRRSVLSHLGESIRAFTLLTAAGVFLSQFEPNG</sequence>
<gene>
    <name evidence="2" type="ORF">J2753_002539</name>
</gene>
<dbReference type="Proteomes" id="UP000823736">
    <property type="component" value="Unassembled WGS sequence"/>
</dbReference>
<keyword evidence="3" id="KW-1185">Reference proteome</keyword>
<protein>
    <submittedName>
        <fullName evidence="2">Uncharacterized protein</fullName>
    </submittedName>
</protein>
<keyword evidence="1" id="KW-0472">Membrane</keyword>
<name>A0A8T4GYC6_9EURY</name>
<comment type="caution">
    <text evidence="2">The sequence shown here is derived from an EMBL/GenBank/DDBJ whole genome shotgun (WGS) entry which is preliminary data.</text>
</comment>
<feature type="transmembrane region" description="Helical" evidence="1">
    <location>
        <begin position="22"/>
        <end position="55"/>
    </location>
</feature>
<proteinExistence type="predicted"/>
<evidence type="ECO:0000256" key="1">
    <source>
        <dbReference type="SAM" id="Phobius"/>
    </source>
</evidence>
<evidence type="ECO:0000313" key="2">
    <source>
        <dbReference type="EMBL" id="MBP1988029.1"/>
    </source>
</evidence>
<dbReference type="RefSeq" id="WP_209492379.1">
    <property type="nucleotide sequence ID" value="NZ_JAGGLC010000005.1"/>
</dbReference>
<keyword evidence="1" id="KW-1133">Transmembrane helix</keyword>
<dbReference type="EMBL" id="JAGGLC010000005">
    <property type="protein sequence ID" value="MBP1988029.1"/>
    <property type="molecule type" value="Genomic_DNA"/>
</dbReference>
<reference evidence="2" key="1">
    <citation type="submission" date="2021-03" db="EMBL/GenBank/DDBJ databases">
        <title>Genomic Encyclopedia of Type Strains, Phase IV (KMG-IV): sequencing the most valuable type-strain genomes for metagenomic binning, comparative biology and taxonomic classification.</title>
        <authorList>
            <person name="Goeker M."/>
        </authorList>
    </citation>
    <scope>NUCLEOTIDE SEQUENCE</scope>
    <source>
        <strain evidence="2">DSM 26232</strain>
    </source>
</reference>
<dbReference type="AlphaFoldDB" id="A0A8T4GYC6"/>
<accession>A0A8T4GYC6</accession>
<organism evidence="2 3">
    <name type="scientific">Halolamina salifodinae</name>
    <dbReference type="NCBI Taxonomy" id="1202767"/>
    <lineage>
        <taxon>Archaea</taxon>
        <taxon>Methanobacteriati</taxon>
        <taxon>Methanobacteriota</taxon>
        <taxon>Stenosarchaea group</taxon>
        <taxon>Halobacteria</taxon>
        <taxon>Halobacteriales</taxon>
        <taxon>Haloferacaceae</taxon>
    </lineage>
</organism>